<feature type="region of interest" description="Disordered" evidence="1">
    <location>
        <begin position="52"/>
        <end position="71"/>
    </location>
</feature>
<name>A0ABR4HWN4_9EURO</name>
<evidence type="ECO:0000313" key="3">
    <source>
        <dbReference type="Proteomes" id="UP001610334"/>
    </source>
</evidence>
<feature type="region of interest" description="Disordered" evidence="1">
    <location>
        <begin position="554"/>
        <end position="610"/>
    </location>
</feature>
<feature type="compositionally biased region" description="Basic and acidic residues" evidence="1">
    <location>
        <begin position="337"/>
        <end position="347"/>
    </location>
</feature>
<feature type="region of interest" description="Disordered" evidence="1">
    <location>
        <begin position="1"/>
        <end position="24"/>
    </location>
</feature>
<feature type="region of interest" description="Disordered" evidence="1">
    <location>
        <begin position="317"/>
        <end position="350"/>
    </location>
</feature>
<evidence type="ECO:0000313" key="2">
    <source>
        <dbReference type="EMBL" id="KAL2819797.1"/>
    </source>
</evidence>
<dbReference type="Proteomes" id="UP001610334">
    <property type="component" value="Unassembled WGS sequence"/>
</dbReference>
<feature type="region of interest" description="Disordered" evidence="1">
    <location>
        <begin position="637"/>
        <end position="790"/>
    </location>
</feature>
<comment type="caution">
    <text evidence="2">The sequence shown here is derived from an EMBL/GenBank/DDBJ whole genome shotgun (WGS) entry which is preliminary data.</text>
</comment>
<reference evidence="2 3" key="1">
    <citation type="submission" date="2024-07" db="EMBL/GenBank/DDBJ databases">
        <title>Section-level genome sequencing and comparative genomics of Aspergillus sections Usti and Cavernicolus.</title>
        <authorList>
            <consortium name="Lawrence Berkeley National Laboratory"/>
            <person name="Nybo J.L."/>
            <person name="Vesth T.C."/>
            <person name="Theobald S."/>
            <person name="Frisvad J.C."/>
            <person name="Larsen T.O."/>
            <person name="Kjaerboelling I."/>
            <person name="Rothschild-Mancinelli K."/>
            <person name="Lyhne E.K."/>
            <person name="Kogle M.E."/>
            <person name="Barry K."/>
            <person name="Clum A."/>
            <person name="Na H."/>
            <person name="Ledsgaard L."/>
            <person name="Lin J."/>
            <person name="Lipzen A."/>
            <person name="Kuo A."/>
            <person name="Riley R."/>
            <person name="Mondo S."/>
            <person name="Labutti K."/>
            <person name="Haridas S."/>
            <person name="Pangalinan J."/>
            <person name="Salamov A.A."/>
            <person name="Simmons B.A."/>
            <person name="Magnuson J.K."/>
            <person name="Chen J."/>
            <person name="Drula E."/>
            <person name="Henrissat B."/>
            <person name="Wiebenga A."/>
            <person name="Lubbers R.J."/>
            <person name="Gomes A.C."/>
            <person name="Makela M.R."/>
            <person name="Stajich J."/>
            <person name="Grigoriev I.V."/>
            <person name="Mortensen U.H."/>
            <person name="De Vries R.P."/>
            <person name="Baker S.E."/>
            <person name="Andersen M.R."/>
        </authorList>
    </citation>
    <scope>NUCLEOTIDE SEQUENCE [LARGE SCALE GENOMIC DNA]</scope>
    <source>
        <strain evidence="2 3">CBS 588.65</strain>
    </source>
</reference>
<organism evidence="2 3">
    <name type="scientific">Aspergillus granulosus</name>
    <dbReference type="NCBI Taxonomy" id="176169"/>
    <lineage>
        <taxon>Eukaryota</taxon>
        <taxon>Fungi</taxon>
        <taxon>Dikarya</taxon>
        <taxon>Ascomycota</taxon>
        <taxon>Pezizomycotina</taxon>
        <taxon>Eurotiomycetes</taxon>
        <taxon>Eurotiomycetidae</taxon>
        <taxon>Eurotiales</taxon>
        <taxon>Aspergillaceae</taxon>
        <taxon>Aspergillus</taxon>
        <taxon>Aspergillus subgen. Nidulantes</taxon>
    </lineage>
</organism>
<accession>A0ABR4HWN4</accession>
<feature type="compositionally biased region" description="Basic and acidic residues" evidence="1">
    <location>
        <begin position="747"/>
        <end position="757"/>
    </location>
</feature>
<feature type="compositionally biased region" description="Basic and acidic residues" evidence="1">
    <location>
        <begin position="572"/>
        <end position="592"/>
    </location>
</feature>
<protein>
    <submittedName>
        <fullName evidence="2">Uncharacterized protein</fullName>
    </submittedName>
</protein>
<feature type="compositionally biased region" description="Basic residues" evidence="1">
    <location>
        <begin position="691"/>
        <end position="700"/>
    </location>
</feature>
<feature type="compositionally biased region" description="Basic residues" evidence="1">
    <location>
        <begin position="727"/>
        <end position="736"/>
    </location>
</feature>
<keyword evidence="3" id="KW-1185">Reference proteome</keyword>
<gene>
    <name evidence="2" type="ORF">BJX63DRAFT_361801</name>
</gene>
<sequence length="790" mass="87595">MEGYGGHGHPMEPNANAEGSKRGSSCSILDRVGISNGKIPAFNPSNYRMSSTPSYGGVGHSGIKGTSNSGSQQPRLFLYPTSSAPHAASTTVVPHVIPNNYQFPAFPAPSTAIPRHSPPRPPADAAQWSNGLSSTPVSHYISASSISQICGQESSIPEYIHTRHASNGLSNTGGLVLDQEDAKYGSLWNGIMTEPGAWNPDFLGTSLWEYYPTDSVPHDVFDPALTCSNSFDFIKEDSSFNNLGISNSSYSTPSTHHTYVYPRHRSCQTELGSLQTSPETMVLANNDPLSRTDRGLQYLSDDRPGNADIEHSLLHSEGHANNADGGNDIADGQNLDTGDRPLTDAHSEPISLEEANKRAFKAYKEELRVSDPLSDSARKLYTSWYKADKAETKELLHKLLAVADGQEEPLTMFTTLEEARETLTRDKATSINIDNDPTFPRTKAQKQVYVAQLVKAMKSSEYAQDNDKELARWKTNHVRKVKLIELRCWETLEDAMEVHTLGKLNCFDAVVVRDKTKYDSFEDRMIDILRTLRLRKSLCKGLLDPPRRLKLVHDPLVQDEQMESNKKTNGGKSEDIKEGKEAKKAKKSKEVSKPVTPRHGSTDAVAPSVSTLDNFQNTDSYAPDIDASVFHPQLCSTSYPSQPQSHHRDCVFPHTPENGKNGHEYSPAENFDSRRSAGLHRPNPQSQPNMHQRRSLRSRRSSAPLSTILDADSPPAPMNISQSRTQSKTRPKRKKCTTSEPPQPTETKLRIAEKHTPEWPQQPQTKSAGRPRKRLREPNDGITATKRPRI</sequence>
<dbReference type="EMBL" id="JBFXLT010000009">
    <property type="protein sequence ID" value="KAL2819797.1"/>
    <property type="molecule type" value="Genomic_DNA"/>
</dbReference>
<proteinExistence type="predicted"/>
<evidence type="ECO:0000256" key="1">
    <source>
        <dbReference type="SAM" id="MobiDB-lite"/>
    </source>
</evidence>